<dbReference type="SFLD" id="SFLDG00358">
    <property type="entry name" value="Main_(cytGST)"/>
    <property type="match status" value="1"/>
</dbReference>
<proteinExistence type="inferred from homology"/>
<dbReference type="PANTHER" id="PTHR43969">
    <property type="entry name" value="GLUTATHIONE S TRANSFERASE D10, ISOFORM A-RELATED"/>
    <property type="match status" value="1"/>
</dbReference>
<feature type="domain" description="GST C-terminal" evidence="4">
    <location>
        <begin position="99"/>
        <end position="221"/>
    </location>
</feature>
<feature type="domain" description="GST N-terminal" evidence="3">
    <location>
        <begin position="12"/>
        <end position="93"/>
    </location>
</feature>
<dbReference type="InterPro" id="IPR010987">
    <property type="entry name" value="Glutathione-S-Trfase_C-like"/>
</dbReference>
<comment type="similarity">
    <text evidence="2">Belongs to the GST superfamily.</text>
</comment>
<dbReference type="SUPFAM" id="SSF52833">
    <property type="entry name" value="Thioredoxin-like"/>
    <property type="match status" value="1"/>
</dbReference>
<evidence type="ECO:0000313" key="6">
    <source>
        <dbReference type="Proteomes" id="UP000264779"/>
    </source>
</evidence>
<evidence type="ECO:0000313" key="5">
    <source>
        <dbReference type="EMBL" id="HBU50630.1"/>
    </source>
</evidence>
<organism evidence="5 6">
    <name type="scientific">Alteromonas australica</name>
    <dbReference type="NCBI Taxonomy" id="589873"/>
    <lineage>
        <taxon>Bacteria</taxon>
        <taxon>Pseudomonadati</taxon>
        <taxon>Pseudomonadota</taxon>
        <taxon>Gammaproteobacteria</taxon>
        <taxon>Alteromonadales</taxon>
        <taxon>Alteromonadaceae</taxon>
        <taxon>Alteromonas/Salinimonas group</taxon>
        <taxon>Alteromonas</taxon>
    </lineage>
</organism>
<sequence>MTNPTSNTLPKSPIVLIQNPKSGHCHKVSLFMALNAIPFTTVEPDMAKGEHKSDRFSSLNVFKQVPVITDGDITLADSNAILVYLIHAYADSDYWLGKDAKEKALIQRWLSVSAGELAKGPAAARLEYVFGATIHVPIVLATSETLLANMEAHLGNTVSAFLVGEHVTAADIAMYSYIAHAPEGGISLSKFPLINAWINAVESLDNFVPMPASDIAPARNTSPHS</sequence>
<dbReference type="EMBL" id="DONK01000073">
    <property type="protein sequence ID" value="HBU50630.1"/>
    <property type="molecule type" value="Genomic_DNA"/>
</dbReference>
<reference evidence="5 6" key="1">
    <citation type="journal article" date="2018" name="Nat. Biotechnol.">
        <title>A standardized bacterial taxonomy based on genome phylogeny substantially revises the tree of life.</title>
        <authorList>
            <person name="Parks D.H."/>
            <person name="Chuvochina M."/>
            <person name="Waite D.W."/>
            <person name="Rinke C."/>
            <person name="Skarshewski A."/>
            <person name="Chaumeil P.A."/>
            <person name="Hugenholtz P."/>
        </authorList>
    </citation>
    <scope>NUCLEOTIDE SEQUENCE [LARGE SCALE GENOMIC DNA]</scope>
    <source>
        <strain evidence="5">UBA11621</strain>
    </source>
</reference>
<comment type="caution">
    <text evidence="5">The sequence shown here is derived from an EMBL/GenBank/DDBJ whole genome shotgun (WGS) entry which is preliminary data.</text>
</comment>
<evidence type="ECO:0000259" key="4">
    <source>
        <dbReference type="PROSITE" id="PS50405"/>
    </source>
</evidence>
<dbReference type="PANTHER" id="PTHR43969:SF9">
    <property type="entry name" value="GLUTATHIONE S TRANSFERASE D10, ISOFORM A-RELATED"/>
    <property type="match status" value="1"/>
</dbReference>
<dbReference type="PROSITE" id="PS50405">
    <property type="entry name" value="GST_CTER"/>
    <property type="match status" value="1"/>
</dbReference>
<gene>
    <name evidence="5" type="ORF">DEB45_05155</name>
</gene>
<dbReference type="Pfam" id="PF02798">
    <property type="entry name" value="GST_N"/>
    <property type="match status" value="1"/>
</dbReference>
<comment type="subunit">
    <text evidence="1">Homodimer.</text>
</comment>
<dbReference type="AlphaFoldDB" id="A0A358DWV9"/>
<keyword evidence="5" id="KW-0808">Transferase</keyword>
<protein>
    <submittedName>
        <fullName evidence="5">Glutathione S-transferase</fullName>
    </submittedName>
</protein>
<dbReference type="InterPro" id="IPR004046">
    <property type="entry name" value="GST_C"/>
</dbReference>
<name>A0A358DWV9_9ALTE</name>
<dbReference type="InterPro" id="IPR036282">
    <property type="entry name" value="Glutathione-S-Trfase_C_sf"/>
</dbReference>
<dbReference type="Gene3D" id="1.20.1050.10">
    <property type="match status" value="1"/>
</dbReference>
<evidence type="ECO:0000256" key="1">
    <source>
        <dbReference type="ARBA" id="ARBA00011738"/>
    </source>
</evidence>
<accession>A0A358DWV9</accession>
<dbReference type="InterPro" id="IPR036249">
    <property type="entry name" value="Thioredoxin-like_sf"/>
</dbReference>
<dbReference type="Pfam" id="PF00043">
    <property type="entry name" value="GST_C"/>
    <property type="match status" value="1"/>
</dbReference>
<dbReference type="GO" id="GO:0004364">
    <property type="term" value="F:glutathione transferase activity"/>
    <property type="evidence" value="ECO:0007669"/>
    <property type="project" value="TreeGrafter"/>
</dbReference>
<dbReference type="Proteomes" id="UP000264779">
    <property type="component" value="Unassembled WGS sequence"/>
</dbReference>
<dbReference type="GO" id="GO:0006749">
    <property type="term" value="P:glutathione metabolic process"/>
    <property type="evidence" value="ECO:0007669"/>
    <property type="project" value="TreeGrafter"/>
</dbReference>
<dbReference type="PROSITE" id="PS50404">
    <property type="entry name" value="GST_NTER"/>
    <property type="match status" value="1"/>
</dbReference>
<dbReference type="InterPro" id="IPR004045">
    <property type="entry name" value="Glutathione_S-Trfase_N"/>
</dbReference>
<dbReference type="InterPro" id="IPR040079">
    <property type="entry name" value="Glutathione_S-Trfase"/>
</dbReference>
<evidence type="ECO:0000256" key="2">
    <source>
        <dbReference type="RuleBase" id="RU003494"/>
    </source>
</evidence>
<evidence type="ECO:0000259" key="3">
    <source>
        <dbReference type="PROSITE" id="PS50404"/>
    </source>
</evidence>
<dbReference type="SFLD" id="SFLDS00019">
    <property type="entry name" value="Glutathione_Transferase_(cytos"/>
    <property type="match status" value="1"/>
</dbReference>
<dbReference type="SUPFAM" id="SSF47616">
    <property type="entry name" value="GST C-terminal domain-like"/>
    <property type="match status" value="1"/>
</dbReference>
<dbReference type="Gene3D" id="3.40.30.10">
    <property type="entry name" value="Glutaredoxin"/>
    <property type="match status" value="1"/>
</dbReference>